<evidence type="ECO:0000256" key="2">
    <source>
        <dbReference type="ARBA" id="ARBA00008814"/>
    </source>
</evidence>
<feature type="region of interest" description="Disordered" evidence="5">
    <location>
        <begin position="26"/>
        <end position="46"/>
    </location>
</feature>
<dbReference type="Gene3D" id="3.40.50.1980">
    <property type="entry name" value="Nitrogenase molybdenum iron protein domain"/>
    <property type="match status" value="2"/>
</dbReference>
<name>A0A1G8GGP1_9CLOT</name>
<evidence type="ECO:0000256" key="4">
    <source>
        <dbReference type="ARBA" id="ARBA00022729"/>
    </source>
</evidence>
<keyword evidence="4 6" id="KW-0732">Signal</keyword>
<dbReference type="GO" id="GO:1901678">
    <property type="term" value="P:iron coordination entity transport"/>
    <property type="evidence" value="ECO:0007669"/>
    <property type="project" value="UniProtKB-ARBA"/>
</dbReference>
<dbReference type="PANTHER" id="PTHR30532:SF28">
    <property type="entry name" value="PETROBACTIN-BINDING PROTEIN YCLQ"/>
    <property type="match status" value="1"/>
</dbReference>
<comment type="subcellular location">
    <subcellularLocation>
        <location evidence="1">Cell envelope</location>
    </subcellularLocation>
</comment>
<protein>
    <submittedName>
        <fullName evidence="8">Iron complex transport system substrate-binding protein</fullName>
    </submittedName>
</protein>
<dbReference type="Pfam" id="PF01497">
    <property type="entry name" value="Peripla_BP_2"/>
    <property type="match status" value="1"/>
</dbReference>
<evidence type="ECO:0000256" key="5">
    <source>
        <dbReference type="SAM" id="MobiDB-lite"/>
    </source>
</evidence>
<evidence type="ECO:0000256" key="3">
    <source>
        <dbReference type="ARBA" id="ARBA00022448"/>
    </source>
</evidence>
<reference evidence="8 9" key="1">
    <citation type="submission" date="2016-10" db="EMBL/GenBank/DDBJ databases">
        <authorList>
            <person name="de Groot N.N."/>
        </authorList>
    </citation>
    <scope>NUCLEOTIDE SEQUENCE [LARGE SCALE GENOMIC DNA]</scope>
    <source>
        <strain evidence="8 9">CGMCC 1.5058</strain>
    </source>
</reference>
<dbReference type="EMBL" id="FNDZ01000001">
    <property type="protein sequence ID" value="SDH93511.1"/>
    <property type="molecule type" value="Genomic_DNA"/>
</dbReference>
<dbReference type="SUPFAM" id="SSF53807">
    <property type="entry name" value="Helical backbone' metal receptor"/>
    <property type="match status" value="1"/>
</dbReference>
<proteinExistence type="inferred from homology"/>
<accession>A0A1G8GGP1</accession>
<dbReference type="PANTHER" id="PTHR30532">
    <property type="entry name" value="IRON III DICITRATE-BINDING PERIPLASMIC PROTEIN"/>
    <property type="match status" value="1"/>
</dbReference>
<evidence type="ECO:0000313" key="8">
    <source>
        <dbReference type="EMBL" id="SDH93511.1"/>
    </source>
</evidence>
<feature type="domain" description="Fe/B12 periplasmic-binding" evidence="7">
    <location>
        <begin position="69"/>
        <end position="329"/>
    </location>
</feature>
<dbReference type="AlphaFoldDB" id="A0A1G8GGP1"/>
<gene>
    <name evidence="8" type="ORF">SAMN05421804_101257</name>
</gene>
<dbReference type="PROSITE" id="PS50983">
    <property type="entry name" value="FE_B12_PBP"/>
    <property type="match status" value="1"/>
</dbReference>
<sequence length="329" mass="35780">MKNKKNMIVSALLLSAAMVLSACGSSAKADEPGDTPETPVGSVSGPDEVLEMTITHELGEVTLSKNPEKVIVFDYGLLDIMDNLGVEVMGLPMGNIPSFLEKYSDESKYTNVGTLKEPDFEKIFELSPDVIFISGRTAEAYDELSKIAPTVYLTVNSSDYIGSVEENAKLIGELFSKEAEVKISMTSLKEKIDEISGKVEEKNENALVVLANDGSLSAYGKVSRFGIIHNTLGFKEADEKIEEATHGMSITYEYILEKNPENLFVIDRAAVVGGETDASTVMDNDIVKETEAYKNGKIHYLNPEVWYITSGGFTGTGVMLDEIAAALEK</sequence>
<dbReference type="RefSeq" id="WP_031573067.1">
    <property type="nucleotide sequence ID" value="NZ_FNDZ01000001.1"/>
</dbReference>
<dbReference type="InterPro" id="IPR033870">
    <property type="entry name" value="FatB"/>
</dbReference>
<feature type="chain" id="PRO_5010274207" evidence="6">
    <location>
        <begin position="30"/>
        <end position="329"/>
    </location>
</feature>
<evidence type="ECO:0000259" key="7">
    <source>
        <dbReference type="PROSITE" id="PS50983"/>
    </source>
</evidence>
<feature type="signal peptide" evidence="6">
    <location>
        <begin position="1"/>
        <end position="29"/>
    </location>
</feature>
<dbReference type="GO" id="GO:0030288">
    <property type="term" value="C:outer membrane-bounded periplasmic space"/>
    <property type="evidence" value="ECO:0007669"/>
    <property type="project" value="TreeGrafter"/>
</dbReference>
<dbReference type="InterPro" id="IPR002491">
    <property type="entry name" value="ABC_transptr_periplasmic_BD"/>
</dbReference>
<dbReference type="PROSITE" id="PS51257">
    <property type="entry name" value="PROKAR_LIPOPROTEIN"/>
    <property type="match status" value="1"/>
</dbReference>
<dbReference type="InterPro" id="IPR051313">
    <property type="entry name" value="Bact_iron-sidero_bind"/>
</dbReference>
<comment type="similarity">
    <text evidence="2">Belongs to the bacterial solute-binding protein 8 family.</text>
</comment>
<keyword evidence="3" id="KW-0813">Transport</keyword>
<dbReference type="Proteomes" id="UP000183255">
    <property type="component" value="Unassembled WGS sequence"/>
</dbReference>
<evidence type="ECO:0000313" key="9">
    <source>
        <dbReference type="Proteomes" id="UP000183255"/>
    </source>
</evidence>
<dbReference type="CDD" id="cd01140">
    <property type="entry name" value="FatB"/>
    <property type="match status" value="1"/>
</dbReference>
<evidence type="ECO:0000256" key="6">
    <source>
        <dbReference type="SAM" id="SignalP"/>
    </source>
</evidence>
<organism evidence="8 9">
    <name type="scientific">Proteiniclasticum ruminis</name>
    <dbReference type="NCBI Taxonomy" id="398199"/>
    <lineage>
        <taxon>Bacteria</taxon>
        <taxon>Bacillati</taxon>
        <taxon>Bacillota</taxon>
        <taxon>Clostridia</taxon>
        <taxon>Eubacteriales</taxon>
        <taxon>Clostridiaceae</taxon>
        <taxon>Proteiniclasticum</taxon>
    </lineage>
</organism>
<evidence type="ECO:0000256" key="1">
    <source>
        <dbReference type="ARBA" id="ARBA00004196"/>
    </source>
</evidence>